<dbReference type="SUPFAM" id="SSF49493">
    <property type="entry name" value="HSP40/DnaJ peptide-binding domain"/>
    <property type="match status" value="2"/>
</dbReference>
<dbReference type="Gene3D" id="1.10.287.110">
    <property type="entry name" value="DnaJ domain"/>
    <property type="match status" value="1"/>
</dbReference>
<evidence type="ECO:0000256" key="6">
    <source>
        <dbReference type="PROSITE-ProRule" id="PRU00546"/>
    </source>
</evidence>
<dbReference type="PROSITE" id="PS00636">
    <property type="entry name" value="DNAJ_1"/>
    <property type="match status" value="1"/>
</dbReference>
<dbReference type="InterPro" id="IPR001305">
    <property type="entry name" value="HSP_DnaJ_Cys-rich_dom"/>
</dbReference>
<dbReference type="PROSITE" id="PS50076">
    <property type="entry name" value="DNAJ_2"/>
    <property type="match status" value="1"/>
</dbReference>
<feature type="domain" description="J" evidence="7">
    <location>
        <begin position="39"/>
        <end position="104"/>
    </location>
</feature>
<evidence type="ECO:0000256" key="2">
    <source>
        <dbReference type="ARBA" id="ARBA00022737"/>
    </source>
</evidence>
<reference evidence="9 10" key="1">
    <citation type="submission" date="2016-02" db="EMBL/GenBank/DDBJ databases">
        <title>Comparative genomic and transcriptomic foundation for Pichia pastoris.</title>
        <authorList>
            <person name="Love K.R."/>
            <person name="Shah K.A."/>
            <person name="Whittaker C.A."/>
            <person name="Wu J."/>
            <person name="Bartlett M.C."/>
            <person name="Ma D."/>
            <person name="Leeson R.L."/>
            <person name="Priest M."/>
            <person name="Young S.K."/>
            <person name="Love J.C."/>
        </authorList>
    </citation>
    <scope>NUCLEOTIDE SEQUENCE [LARGE SCALE GENOMIC DNA]</scope>
    <source>
        <strain evidence="9 10">ATCC 28485</strain>
    </source>
</reference>
<dbReference type="CDD" id="cd10719">
    <property type="entry name" value="DnaJ_zf"/>
    <property type="match status" value="1"/>
</dbReference>
<dbReference type="InterPro" id="IPR036869">
    <property type="entry name" value="J_dom_sf"/>
</dbReference>
<dbReference type="InterPro" id="IPR002939">
    <property type="entry name" value="DnaJ_C"/>
</dbReference>
<accession>A0A1B2J5J9</accession>
<dbReference type="Proteomes" id="UP000094565">
    <property type="component" value="Chromosome 1"/>
</dbReference>
<dbReference type="GO" id="GO:0051082">
    <property type="term" value="F:unfolded protein binding"/>
    <property type="evidence" value="ECO:0007669"/>
    <property type="project" value="InterPro"/>
</dbReference>
<dbReference type="CDD" id="cd06257">
    <property type="entry name" value="DnaJ"/>
    <property type="match status" value="1"/>
</dbReference>
<evidence type="ECO:0000313" key="9">
    <source>
        <dbReference type="EMBL" id="ANZ73257.1"/>
    </source>
</evidence>
<dbReference type="GO" id="GO:0008270">
    <property type="term" value="F:zinc ion binding"/>
    <property type="evidence" value="ECO:0007669"/>
    <property type="project" value="UniProtKB-KW"/>
</dbReference>
<dbReference type="AlphaFoldDB" id="A0A1B2J5J9"/>
<keyword evidence="5" id="KW-0143">Chaperone</keyword>
<evidence type="ECO:0000259" key="7">
    <source>
        <dbReference type="PROSITE" id="PS50076"/>
    </source>
</evidence>
<evidence type="ECO:0000313" key="10">
    <source>
        <dbReference type="Proteomes" id="UP000094565"/>
    </source>
</evidence>
<dbReference type="Pfam" id="PF00684">
    <property type="entry name" value="DnaJ_CXXCXGXG"/>
    <property type="match status" value="1"/>
</dbReference>
<keyword evidence="2" id="KW-0677">Repeat</keyword>
<evidence type="ECO:0000256" key="5">
    <source>
        <dbReference type="ARBA" id="ARBA00023186"/>
    </source>
</evidence>
<name>A0A1B2J5J9_PICPA</name>
<dbReference type="OrthoDB" id="550424at2759"/>
<proteinExistence type="predicted"/>
<dbReference type="InterPro" id="IPR008971">
    <property type="entry name" value="HSP40/DnaJ_pept-bd"/>
</dbReference>
<dbReference type="SMART" id="SM00271">
    <property type="entry name" value="DnaJ"/>
    <property type="match status" value="1"/>
</dbReference>
<organism evidence="9 10">
    <name type="scientific">Komagataella pastoris</name>
    <name type="common">Yeast</name>
    <name type="synonym">Pichia pastoris</name>
    <dbReference type="NCBI Taxonomy" id="4922"/>
    <lineage>
        <taxon>Eukaryota</taxon>
        <taxon>Fungi</taxon>
        <taxon>Dikarya</taxon>
        <taxon>Ascomycota</taxon>
        <taxon>Saccharomycotina</taxon>
        <taxon>Pichiomycetes</taxon>
        <taxon>Pichiales</taxon>
        <taxon>Pichiaceae</taxon>
        <taxon>Komagataella</taxon>
    </lineage>
</organism>
<evidence type="ECO:0000259" key="8">
    <source>
        <dbReference type="PROSITE" id="PS51188"/>
    </source>
</evidence>
<dbReference type="Pfam" id="PF00226">
    <property type="entry name" value="DnaJ"/>
    <property type="match status" value="1"/>
</dbReference>
<dbReference type="Gene3D" id="2.60.260.20">
    <property type="entry name" value="Urease metallochaperone UreE, N-terminal domain"/>
    <property type="match status" value="2"/>
</dbReference>
<sequence>MLKNHRAMVLSLLLQPATCTMKIWLVLLLVFATVFAETDYYKVLGIAKNADEKDIKKAYRSLSKKFHPDKNPGDDEAAQKFIQVGEAYDVLGDPEKRQKYDRFGAEGLDSRNDQFHDPFDMFQQFFGGGGQQQRGKPKGKSSLLHLEFSLQDFYNGASNDFRVEMQNICEACSGSGSEDGKVHQCDTCKGHGRVVQTRQFGGGMQQRFETICPRCSGTGNLITHKCKKCQGNRVVRGPRVHNVHLGAGTGRNHVEILEGEGDQSPDWIAGDLQIMFREKAEGNMGYRRIGNNLYRDEALTLKEALHGGWERQIAFLDKIENTLTLSKKKGEVVRDGQVDTIKGRGMPLHDHYDDHGDLFIKYHIIYPQHVRDEL</sequence>
<dbReference type="Pfam" id="PF01556">
    <property type="entry name" value="DnaJ_C"/>
    <property type="match status" value="1"/>
</dbReference>
<dbReference type="InterPro" id="IPR044713">
    <property type="entry name" value="DNJA1/2-like"/>
</dbReference>
<evidence type="ECO:0000256" key="3">
    <source>
        <dbReference type="ARBA" id="ARBA00022771"/>
    </source>
</evidence>
<evidence type="ECO:0000256" key="1">
    <source>
        <dbReference type="ARBA" id="ARBA00022723"/>
    </source>
</evidence>
<keyword evidence="3 6" id="KW-0863">Zinc-finger</keyword>
<dbReference type="FunFam" id="2.10.230.10:FF:000001">
    <property type="entry name" value="DnaJ subfamily A member 2"/>
    <property type="match status" value="1"/>
</dbReference>
<dbReference type="EMBL" id="CP014584">
    <property type="protein sequence ID" value="ANZ73257.1"/>
    <property type="molecule type" value="Genomic_DNA"/>
</dbReference>
<dbReference type="PROSITE" id="PS51188">
    <property type="entry name" value="ZF_CR"/>
    <property type="match status" value="1"/>
</dbReference>
<dbReference type="GO" id="GO:0006457">
    <property type="term" value="P:protein folding"/>
    <property type="evidence" value="ECO:0007669"/>
    <property type="project" value="InterPro"/>
</dbReference>
<dbReference type="Gene3D" id="2.10.230.10">
    <property type="entry name" value="Heat shock protein DnaJ, cysteine-rich domain"/>
    <property type="match status" value="1"/>
</dbReference>
<feature type="domain" description="CR-type" evidence="8">
    <location>
        <begin position="156"/>
        <end position="238"/>
    </location>
</feature>
<gene>
    <name evidence="9" type="primary">SCJ1</name>
    <name evidence="9" type="ORF">ATY40_BA7501684</name>
</gene>
<keyword evidence="1 6" id="KW-0479">Metal-binding</keyword>
<feature type="zinc finger region" description="CR-type" evidence="6">
    <location>
        <begin position="156"/>
        <end position="238"/>
    </location>
</feature>
<dbReference type="InterPro" id="IPR018253">
    <property type="entry name" value="DnaJ_domain_CS"/>
</dbReference>
<dbReference type="InterPro" id="IPR001623">
    <property type="entry name" value="DnaJ_domain"/>
</dbReference>
<keyword evidence="4 6" id="KW-0862">Zinc</keyword>
<dbReference type="SUPFAM" id="SSF57938">
    <property type="entry name" value="DnaJ/Hsp40 cysteine-rich domain"/>
    <property type="match status" value="1"/>
</dbReference>
<protein>
    <submittedName>
        <fullName evidence="9">BA75_01684T0</fullName>
    </submittedName>
</protein>
<dbReference type="InterPro" id="IPR036410">
    <property type="entry name" value="HSP_DnaJ_Cys-rich_dom_sf"/>
</dbReference>
<dbReference type="PRINTS" id="PR00625">
    <property type="entry name" value="JDOMAIN"/>
</dbReference>
<keyword evidence="10" id="KW-1185">Reference proteome</keyword>
<dbReference type="SUPFAM" id="SSF46565">
    <property type="entry name" value="Chaperone J-domain"/>
    <property type="match status" value="1"/>
</dbReference>
<dbReference type="GO" id="GO:0030544">
    <property type="term" value="F:Hsp70 protein binding"/>
    <property type="evidence" value="ECO:0007669"/>
    <property type="project" value="InterPro"/>
</dbReference>
<evidence type="ECO:0000256" key="4">
    <source>
        <dbReference type="ARBA" id="ARBA00022833"/>
    </source>
</evidence>
<dbReference type="PANTHER" id="PTHR43888">
    <property type="entry name" value="DNAJ-LIKE-2, ISOFORM A-RELATED"/>
    <property type="match status" value="1"/>
</dbReference>